<protein>
    <submittedName>
        <fullName evidence="3">Pyrophosphatase PpaX</fullName>
    </submittedName>
</protein>
<dbReference type="InterPro" id="IPR006439">
    <property type="entry name" value="HAD-SF_hydro_IA"/>
</dbReference>
<dbReference type="Proteomes" id="UP000240509">
    <property type="component" value="Unassembled WGS sequence"/>
</dbReference>
<organism evidence="3 4">
    <name type="scientific">Alkalicoccus saliphilus</name>
    <dbReference type="NCBI Taxonomy" id="200989"/>
    <lineage>
        <taxon>Bacteria</taxon>
        <taxon>Bacillati</taxon>
        <taxon>Bacillota</taxon>
        <taxon>Bacilli</taxon>
        <taxon>Bacillales</taxon>
        <taxon>Bacillaceae</taxon>
        <taxon>Alkalicoccus</taxon>
    </lineage>
</organism>
<dbReference type="RefSeq" id="WP_107584405.1">
    <property type="nucleotide sequence ID" value="NZ_PZJJ01000007.1"/>
</dbReference>
<reference evidence="3 4" key="1">
    <citation type="submission" date="2018-03" db="EMBL/GenBank/DDBJ databases">
        <title>Alkalicoccus saliphilus sp. nov., isolated from a mineral pool.</title>
        <authorList>
            <person name="Zhao B."/>
        </authorList>
    </citation>
    <scope>NUCLEOTIDE SEQUENCE [LARGE SCALE GENOMIC DNA]</scope>
    <source>
        <strain evidence="3 4">6AG</strain>
    </source>
</reference>
<dbReference type="GO" id="GO:0006281">
    <property type="term" value="P:DNA repair"/>
    <property type="evidence" value="ECO:0007669"/>
    <property type="project" value="TreeGrafter"/>
</dbReference>
<dbReference type="Gene3D" id="3.40.50.1000">
    <property type="entry name" value="HAD superfamily/HAD-like"/>
    <property type="match status" value="1"/>
</dbReference>
<comment type="caution">
    <text evidence="3">The sequence shown here is derived from an EMBL/GenBank/DDBJ whole genome shotgun (WGS) entry which is preliminary data.</text>
</comment>
<evidence type="ECO:0000256" key="2">
    <source>
        <dbReference type="ARBA" id="ARBA00022842"/>
    </source>
</evidence>
<dbReference type="PANTHER" id="PTHR43434:SF26">
    <property type="entry name" value="PYROPHOSPHATASE PPAX"/>
    <property type="match status" value="1"/>
</dbReference>
<dbReference type="InterPro" id="IPR023198">
    <property type="entry name" value="PGP-like_dom2"/>
</dbReference>
<dbReference type="FunFam" id="3.40.50.1000:FF:000022">
    <property type="entry name" value="Phosphoglycolate phosphatase"/>
    <property type="match status" value="1"/>
</dbReference>
<keyword evidence="4" id="KW-1185">Reference proteome</keyword>
<dbReference type="InterPro" id="IPR036412">
    <property type="entry name" value="HAD-like_sf"/>
</dbReference>
<dbReference type="Pfam" id="PF13419">
    <property type="entry name" value="HAD_2"/>
    <property type="match status" value="1"/>
</dbReference>
<dbReference type="EMBL" id="PZJJ01000007">
    <property type="protein sequence ID" value="PTL39461.1"/>
    <property type="molecule type" value="Genomic_DNA"/>
</dbReference>
<evidence type="ECO:0000313" key="4">
    <source>
        <dbReference type="Proteomes" id="UP000240509"/>
    </source>
</evidence>
<dbReference type="InterPro" id="IPR041492">
    <property type="entry name" value="HAD_2"/>
</dbReference>
<gene>
    <name evidence="3" type="ORF">C6Y45_06435</name>
</gene>
<dbReference type="CDD" id="cd02616">
    <property type="entry name" value="HAD_PPase"/>
    <property type="match status" value="1"/>
</dbReference>
<dbReference type="PANTHER" id="PTHR43434">
    <property type="entry name" value="PHOSPHOGLYCOLATE PHOSPHATASE"/>
    <property type="match status" value="1"/>
</dbReference>
<keyword evidence="1" id="KW-0378">Hydrolase</keyword>
<dbReference type="PRINTS" id="PR00413">
    <property type="entry name" value="HADHALOGNASE"/>
</dbReference>
<dbReference type="Gene3D" id="1.10.150.240">
    <property type="entry name" value="Putative phosphatase, domain 2"/>
    <property type="match status" value="1"/>
</dbReference>
<sequence>MNHKIDTILFDLDGTLINTIDLIVASFEHTLDHYFPGKYGREEIATFIGPPLSETFGRLNPGYTEEMIGMYRKFNHANHDDLVSEYEGVQETLDELYDAGYHMAVVTSKRRDTAVKGLQLMNMEKYFPVIVSLDEVTKPKPDPQPLYTALDQLGRKAGQALMVGDSEHDILAGKNAGTKAAGVAWSIKGKEHLESYSPDIMLHSMPELLNYIKTPNVK</sequence>
<dbReference type="SFLD" id="SFLDG01129">
    <property type="entry name" value="C1.5:_HAD__Beta-PGM__Phosphata"/>
    <property type="match status" value="1"/>
</dbReference>
<dbReference type="NCBIfam" id="NF009804">
    <property type="entry name" value="PRK13288.1"/>
    <property type="match status" value="1"/>
</dbReference>
<name>A0A2T4U7T8_9BACI</name>
<dbReference type="GO" id="GO:0008967">
    <property type="term" value="F:phosphoglycolate phosphatase activity"/>
    <property type="evidence" value="ECO:0007669"/>
    <property type="project" value="TreeGrafter"/>
</dbReference>
<dbReference type="OrthoDB" id="9807630at2"/>
<dbReference type="SUPFAM" id="SSF56784">
    <property type="entry name" value="HAD-like"/>
    <property type="match status" value="1"/>
</dbReference>
<dbReference type="SFLD" id="SFLDG01135">
    <property type="entry name" value="C1.5.6:_HAD__Beta-PGM__Phospha"/>
    <property type="match status" value="1"/>
</dbReference>
<evidence type="ECO:0000256" key="1">
    <source>
        <dbReference type="ARBA" id="ARBA00022801"/>
    </source>
</evidence>
<dbReference type="InterPro" id="IPR050155">
    <property type="entry name" value="HAD-like_hydrolase_sf"/>
</dbReference>
<keyword evidence="2" id="KW-0460">Magnesium</keyword>
<dbReference type="NCBIfam" id="TIGR01549">
    <property type="entry name" value="HAD-SF-IA-v1"/>
    <property type="match status" value="1"/>
</dbReference>
<accession>A0A2T4U7T8</accession>
<evidence type="ECO:0000313" key="3">
    <source>
        <dbReference type="EMBL" id="PTL39461.1"/>
    </source>
</evidence>
<proteinExistence type="predicted"/>
<dbReference type="SFLD" id="SFLDS00003">
    <property type="entry name" value="Haloacid_Dehalogenase"/>
    <property type="match status" value="1"/>
</dbReference>
<dbReference type="AlphaFoldDB" id="A0A2T4U7T8"/>
<dbReference type="GO" id="GO:0005829">
    <property type="term" value="C:cytosol"/>
    <property type="evidence" value="ECO:0007669"/>
    <property type="project" value="TreeGrafter"/>
</dbReference>
<dbReference type="InterPro" id="IPR023214">
    <property type="entry name" value="HAD_sf"/>
</dbReference>